<organism evidence="2 3">
    <name type="scientific">Schizopora paradoxa</name>
    <dbReference type="NCBI Taxonomy" id="27342"/>
    <lineage>
        <taxon>Eukaryota</taxon>
        <taxon>Fungi</taxon>
        <taxon>Dikarya</taxon>
        <taxon>Basidiomycota</taxon>
        <taxon>Agaricomycotina</taxon>
        <taxon>Agaricomycetes</taxon>
        <taxon>Hymenochaetales</taxon>
        <taxon>Schizoporaceae</taxon>
        <taxon>Schizopora</taxon>
    </lineage>
</organism>
<evidence type="ECO:0000313" key="3">
    <source>
        <dbReference type="Proteomes" id="UP000053477"/>
    </source>
</evidence>
<gene>
    <name evidence="2" type="ORF">SCHPADRAFT_887778</name>
</gene>
<reference evidence="2 3" key="1">
    <citation type="submission" date="2015-04" db="EMBL/GenBank/DDBJ databases">
        <title>Complete genome sequence of Schizopora paradoxa KUC8140, a cosmopolitan wood degrader in East Asia.</title>
        <authorList>
            <consortium name="DOE Joint Genome Institute"/>
            <person name="Min B."/>
            <person name="Park H."/>
            <person name="Jang Y."/>
            <person name="Kim J.-J."/>
            <person name="Kim K.H."/>
            <person name="Pangilinan J."/>
            <person name="Lipzen A."/>
            <person name="Riley R."/>
            <person name="Grigoriev I.V."/>
            <person name="Spatafora J.W."/>
            <person name="Choi I.-G."/>
        </authorList>
    </citation>
    <scope>NUCLEOTIDE SEQUENCE [LARGE SCALE GENOMIC DNA]</scope>
    <source>
        <strain evidence="2 3">KUC8140</strain>
    </source>
</reference>
<accession>A0A0H2RWQ1</accession>
<dbReference type="InParanoid" id="A0A0H2RWQ1"/>
<evidence type="ECO:0000313" key="2">
    <source>
        <dbReference type="EMBL" id="KLO16430.1"/>
    </source>
</evidence>
<dbReference type="Proteomes" id="UP000053477">
    <property type="component" value="Unassembled WGS sequence"/>
</dbReference>
<name>A0A0H2RWQ1_9AGAM</name>
<proteinExistence type="predicted"/>
<keyword evidence="1" id="KW-1133">Transmembrane helix</keyword>
<keyword evidence="3" id="KW-1185">Reference proteome</keyword>
<sequence length="146" mass="16244">MSYGYYSGPQFPQNTYNPQWFNQNQPQAQMPMQAYGNGQNMNYGHMGQTIHLLNMLTLTHLLPFHFFSHYKVLRDQGAAVEAEVEEIIQPVAVFTVMAMGMETLVMATVMAAVVVVMETVGVVIVQAVIVEAVIVEPAACYVQLVD</sequence>
<evidence type="ECO:0000256" key="1">
    <source>
        <dbReference type="SAM" id="Phobius"/>
    </source>
</evidence>
<feature type="transmembrane region" description="Helical" evidence="1">
    <location>
        <begin position="104"/>
        <end position="129"/>
    </location>
</feature>
<dbReference type="AlphaFoldDB" id="A0A0H2RWQ1"/>
<keyword evidence="1" id="KW-0812">Transmembrane</keyword>
<protein>
    <submittedName>
        <fullName evidence="2">Uncharacterized protein</fullName>
    </submittedName>
</protein>
<dbReference type="EMBL" id="KQ085916">
    <property type="protein sequence ID" value="KLO16430.1"/>
    <property type="molecule type" value="Genomic_DNA"/>
</dbReference>
<keyword evidence="1" id="KW-0472">Membrane</keyword>